<name>A0ABN7A8Q1_9HEMI</name>
<organism evidence="1 2">
    <name type="scientific">Nesidiocoris tenuis</name>
    <dbReference type="NCBI Taxonomy" id="355587"/>
    <lineage>
        <taxon>Eukaryota</taxon>
        <taxon>Metazoa</taxon>
        <taxon>Ecdysozoa</taxon>
        <taxon>Arthropoda</taxon>
        <taxon>Hexapoda</taxon>
        <taxon>Insecta</taxon>
        <taxon>Pterygota</taxon>
        <taxon>Neoptera</taxon>
        <taxon>Paraneoptera</taxon>
        <taxon>Hemiptera</taxon>
        <taxon>Heteroptera</taxon>
        <taxon>Panheteroptera</taxon>
        <taxon>Cimicomorpha</taxon>
        <taxon>Miridae</taxon>
        <taxon>Dicyphina</taxon>
        <taxon>Nesidiocoris</taxon>
    </lineage>
</organism>
<dbReference type="Proteomes" id="UP001307889">
    <property type="component" value="Chromosome 1"/>
</dbReference>
<accession>A0ABN7A8Q1</accession>
<dbReference type="EMBL" id="AP028909">
    <property type="protein sequence ID" value="BES88686.1"/>
    <property type="molecule type" value="Genomic_DNA"/>
</dbReference>
<protein>
    <submittedName>
        <fullName evidence="1">Uncharacterized protein</fullName>
    </submittedName>
</protein>
<reference evidence="1 2" key="1">
    <citation type="submission" date="2023-09" db="EMBL/GenBank/DDBJ databases">
        <title>Nesidiocoris tenuis whole genome shotgun sequence.</title>
        <authorList>
            <person name="Shibata T."/>
            <person name="Shimoda M."/>
            <person name="Kobayashi T."/>
            <person name="Uehara T."/>
        </authorList>
    </citation>
    <scope>NUCLEOTIDE SEQUENCE [LARGE SCALE GENOMIC DNA]</scope>
    <source>
        <strain evidence="1 2">Japan</strain>
    </source>
</reference>
<gene>
    <name evidence="1" type="ORF">NTJ_01493</name>
</gene>
<keyword evidence="2" id="KW-1185">Reference proteome</keyword>
<sequence length="102" mass="12160">MVPTLQDVDCVWRCYRDCPHFQIFLYWEWGRFASTAPCAGWGLPSRVRPELGGLRSSSRLLENKHCCRRERTVHFHWRYKTVRLREAFDCLFGAVLFVVLRP</sequence>
<evidence type="ECO:0000313" key="1">
    <source>
        <dbReference type="EMBL" id="BES88686.1"/>
    </source>
</evidence>
<evidence type="ECO:0000313" key="2">
    <source>
        <dbReference type="Proteomes" id="UP001307889"/>
    </source>
</evidence>
<proteinExistence type="predicted"/>